<protein>
    <submittedName>
        <fullName evidence="3">YeeE/YedE family protein</fullName>
    </submittedName>
</protein>
<evidence type="ECO:0000313" key="3">
    <source>
        <dbReference type="EMBL" id="TVM32300.1"/>
    </source>
</evidence>
<dbReference type="InterPro" id="IPR007272">
    <property type="entry name" value="Sulf_transp_TsuA/YedE"/>
</dbReference>
<keyword evidence="1" id="KW-1133">Transmembrane helix</keyword>
<reference evidence="3 4" key="1">
    <citation type="submission" date="2018-06" db="EMBL/GenBank/DDBJ databases">
        <title>Complete genome of Desulfovibrio marinus P48SEP.</title>
        <authorList>
            <person name="Crispim J.S."/>
            <person name="Vidigal P.M.P."/>
            <person name="Silva L.C.F."/>
            <person name="Araujo L.C."/>
            <person name="Laguardia C.N."/>
            <person name="Dias R.S."/>
            <person name="Sousa M.P."/>
            <person name="Paula S.O."/>
            <person name="Silva C."/>
        </authorList>
    </citation>
    <scope>NUCLEOTIDE SEQUENCE [LARGE SCALE GENOMIC DNA]</scope>
    <source>
        <strain evidence="3 4">P48SEP</strain>
    </source>
</reference>
<dbReference type="OrthoDB" id="9790409at2"/>
<dbReference type="EMBL" id="QMIF01000011">
    <property type="protein sequence ID" value="TVM32300.1"/>
    <property type="molecule type" value="Genomic_DNA"/>
</dbReference>
<name>A0A6P1ZDV5_9BACT</name>
<reference evidence="2 5" key="2">
    <citation type="submission" date="2019-04" db="EMBL/GenBank/DDBJ databases">
        <title>Isolation and culture of sulfate reducing bacteria from the cold seep of the South China Sea.</title>
        <authorList>
            <person name="Sun C."/>
            <person name="Liu R."/>
        </authorList>
    </citation>
    <scope>NUCLEOTIDE SEQUENCE [LARGE SCALE GENOMIC DNA]</scope>
    <source>
        <strain evidence="2 5">CS1</strain>
    </source>
</reference>
<feature type="transmembrane region" description="Helical" evidence="1">
    <location>
        <begin position="79"/>
        <end position="101"/>
    </location>
</feature>
<feature type="transmembrane region" description="Helical" evidence="1">
    <location>
        <begin position="165"/>
        <end position="184"/>
    </location>
</feature>
<sequence>MLQTIRSNKSVQLVFGLLMGVCFGFFLDRAGVDRYEVILGQLLLRDFTVLKVMGSAVIVGMAGFFAMRRLGWVEYQKTHGSVGATIPGGLIFGVGFGLLGYCPGTMAAAMGHGALDALIGGLPGIILGSWLYVISQKFWQSTAERIIPFGDITFDELFGVSRWKAALTCAGILVALFIALELAGY</sequence>
<organism evidence="3 4">
    <name type="scientific">Oceanidesulfovibrio marinus</name>
    <dbReference type="NCBI Taxonomy" id="370038"/>
    <lineage>
        <taxon>Bacteria</taxon>
        <taxon>Pseudomonadati</taxon>
        <taxon>Thermodesulfobacteriota</taxon>
        <taxon>Desulfovibrionia</taxon>
        <taxon>Desulfovibrionales</taxon>
        <taxon>Desulfovibrionaceae</taxon>
        <taxon>Oceanidesulfovibrio</taxon>
    </lineage>
</organism>
<dbReference type="AlphaFoldDB" id="A0A6P1ZDV5"/>
<proteinExistence type="predicted"/>
<feature type="transmembrane region" description="Helical" evidence="1">
    <location>
        <begin position="113"/>
        <end position="133"/>
    </location>
</feature>
<dbReference type="Pfam" id="PF04143">
    <property type="entry name" value="Sulf_transp"/>
    <property type="match status" value="1"/>
</dbReference>
<dbReference type="Proteomes" id="UP000434052">
    <property type="component" value="Unassembled WGS sequence"/>
</dbReference>
<feature type="transmembrane region" description="Helical" evidence="1">
    <location>
        <begin position="47"/>
        <end position="67"/>
    </location>
</feature>
<dbReference type="RefSeq" id="WP_144306311.1">
    <property type="nucleotide sequence ID" value="NZ_CP039543.1"/>
</dbReference>
<keyword evidence="5" id="KW-1185">Reference proteome</keyword>
<keyword evidence="1" id="KW-0472">Membrane</keyword>
<accession>A0A6P1ZDV5</accession>
<keyword evidence="1" id="KW-0812">Transmembrane</keyword>
<evidence type="ECO:0000256" key="1">
    <source>
        <dbReference type="SAM" id="Phobius"/>
    </source>
</evidence>
<dbReference type="Proteomes" id="UP000503251">
    <property type="component" value="Chromosome"/>
</dbReference>
<evidence type="ECO:0000313" key="5">
    <source>
        <dbReference type="Proteomes" id="UP000503251"/>
    </source>
</evidence>
<dbReference type="EMBL" id="CP039543">
    <property type="protein sequence ID" value="QJT10351.1"/>
    <property type="molecule type" value="Genomic_DNA"/>
</dbReference>
<gene>
    <name evidence="3" type="ORF">DQK91_15580</name>
    <name evidence="2" type="ORF">E8L03_16065</name>
</gene>
<evidence type="ECO:0000313" key="2">
    <source>
        <dbReference type="EMBL" id="QJT10351.1"/>
    </source>
</evidence>
<evidence type="ECO:0000313" key="4">
    <source>
        <dbReference type="Proteomes" id="UP000434052"/>
    </source>
</evidence>
<feature type="transmembrane region" description="Helical" evidence="1">
    <location>
        <begin position="12"/>
        <end position="27"/>
    </location>
</feature>